<accession>A0A0B6EXH3</accession>
<name>A0A0B6EXH3_9CORY</name>
<dbReference type="PANTHER" id="PTHR37946:SF1">
    <property type="entry name" value="SLL1969 PROTEIN"/>
    <property type="match status" value="1"/>
</dbReference>
<evidence type="ECO:0000313" key="2">
    <source>
        <dbReference type="EMBL" id="AJI77629.1"/>
    </source>
</evidence>
<dbReference type="STRING" id="161899.CSING_00300"/>
<dbReference type="RefSeq" id="WP_042528697.1">
    <property type="nucleotide sequence ID" value="NZ_CP010827.1"/>
</dbReference>
<evidence type="ECO:0000259" key="1">
    <source>
        <dbReference type="Pfam" id="PF00561"/>
    </source>
</evidence>
<keyword evidence="2" id="KW-0378">Hydrolase</keyword>
<protein>
    <submittedName>
        <fullName evidence="2">Putative acetyltransferase/hydrolase with alpha/beta hydrolase fold</fullName>
    </submittedName>
</protein>
<gene>
    <name evidence="2" type="ORF">CSING_00300</name>
</gene>
<dbReference type="Pfam" id="PF00561">
    <property type="entry name" value="Abhydrolase_1"/>
    <property type="match status" value="1"/>
</dbReference>
<dbReference type="InterPro" id="IPR029058">
    <property type="entry name" value="AB_hydrolase_fold"/>
</dbReference>
<dbReference type="Gene3D" id="3.40.50.1820">
    <property type="entry name" value="alpha/beta hydrolase"/>
    <property type="match status" value="1"/>
</dbReference>
<dbReference type="GO" id="GO:0016740">
    <property type="term" value="F:transferase activity"/>
    <property type="evidence" value="ECO:0007669"/>
    <property type="project" value="UniProtKB-KW"/>
</dbReference>
<dbReference type="InterPro" id="IPR000073">
    <property type="entry name" value="AB_hydrolase_1"/>
</dbReference>
<dbReference type="HOGENOM" id="CLU_029537_2_0_11"/>
<dbReference type="OrthoDB" id="8871309at2"/>
<dbReference type="SUPFAM" id="SSF53474">
    <property type="entry name" value="alpha/beta-Hydrolases"/>
    <property type="match status" value="1"/>
</dbReference>
<dbReference type="EMBL" id="CP010827">
    <property type="protein sequence ID" value="AJI77629.1"/>
    <property type="molecule type" value="Genomic_DNA"/>
</dbReference>
<dbReference type="GO" id="GO:0016787">
    <property type="term" value="F:hydrolase activity"/>
    <property type="evidence" value="ECO:0007669"/>
    <property type="project" value="UniProtKB-KW"/>
</dbReference>
<sequence>MSTPPLPLGARMRARGVCEDDWSARPTAERSWPVILIHGTCDTKGVWQVLAGMLREAGWAVFAPDYGTRATGPIPDSARQVDAYIDAVLTVTGAEKVILVGHSQGGLLARYWMRMHGGAGRVHHVVCVSAPNHGTTQGGIASPLFKSERQEDVVRSLIDGWFGPAGMQQIVGSEIVEATNRESEVEPGVSYTCIATRSDAVVVPPTTCFLTGPKVRNVFVQDVERRALIRHEDMPMDKRVCGIILEDLEQLAEASGARND</sequence>
<dbReference type="Proteomes" id="UP000031890">
    <property type="component" value="Chromosome"/>
</dbReference>
<dbReference type="PANTHER" id="PTHR37946">
    <property type="entry name" value="SLL1969 PROTEIN"/>
    <property type="match status" value="1"/>
</dbReference>
<keyword evidence="2" id="KW-0808">Transferase</keyword>
<reference evidence="2 3" key="1">
    <citation type="journal article" date="2015" name="Genome Announc.">
        <title>Complete Genome Sequence and Annotation of Corynebacterium singulare DSM 44357, Isolated from a Human Semen Specimen.</title>
        <authorList>
            <person name="Merten M."/>
            <person name="Brinkrolf K."/>
            <person name="Albersmeier A."/>
            <person name="Kutter Y."/>
            <person name="Ruckert C."/>
            <person name="Tauch A."/>
        </authorList>
    </citation>
    <scope>NUCLEOTIDE SEQUENCE [LARGE SCALE GENOMIC DNA]</scope>
    <source>
        <strain evidence="2">IBS B52218</strain>
    </source>
</reference>
<proteinExistence type="predicted"/>
<evidence type="ECO:0000313" key="3">
    <source>
        <dbReference type="Proteomes" id="UP000031890"/>
    </source>
</evidence>
<dbReference type="KEGG" id="csx:CSING_00300"/>
<dbReference type="AlphaFoldDB" id="A0A0B6EXH3"/>
<feature type="domain" description="AB hydrolase-1" evidence="1">
    <location>
        <begin position="33"/>
        <end position="135"/>
    </location>
</feature>
<organism evidence="2 3">
    <name type="scientific">Corynebacterium singulare</name>
    <dbReference type="NCBI Taxonomy" id="161899"/>
    <lineage>
        <taxon>Bacteria</taxon>
        <taxon>Bacillati</taxon>
        <taxon>Actinomycetota</taxon>
        <taxon>Actinomycetes</taxon>
        <taxon>Mycobacteriales</taxon>
        <taxon>Corynebacteriaceae</taxon>
        <taxon>Corynebacterium</taxon>
    </lineage>
</organism>